<proteinExistence type="predicted"/>
<evidence type="ECO:0000313" key="2">
    <source>
        <dbReference type="EMBL" id="TDQ41196.1"/>
    </source>
</evidence>
<accession>A0A4R6U608</accession>
<comment type="caution">
    <text evidence="2">The sequence shown here is derived from an EMBL/GenBank/DDBJ whole genome shotgun (WGS) entry which is preliminary data.</text>
</comment>
<protein>
    <submittedName>
        <fullName evidence="2">Uncharacterized protein</fullName>
    </submittedName>
</protein>
<feature type="transmembrane region" description="Helical" evidence="1">
    <location>
        <begin position="78"/>
        <end position="100"/>
    </location>
</feature>
<reference evidence="2 3" key="1">
    <citation type="submission" date="2019-03" db="EMBL/GenBank/DDBJ databases">
        <title>Genomic Encyclopedia of Type Strains, Phase IV (KMG-IV): sequencing the most valuable type-strain genomes for metagenomic binning, comparative biology and taxonomic classification.</title>
        <authorList>
            <person name="Goeker M."/>
        </authorList>
    </citation>
    <scope>NUCLEOTIDE SEQUENCE [LARGE SCALE GENOMIC DNA]</scope>
    <source>
        <strain evidence="2 3">DSM 28697</strain>
    </source>
</reference>
<feature type="transmembrane region" description="Helical" evidence="1">
    <location>
        <begin position="138"/>
        <end position="161"/>
    </location>
</feature>
<sequence length="166" mass="19553">MKAFLVHASYFVALIFLSFFSFFFIFGLGFIGRINLFYLSIPLGLSMIWVGAYTWSVLRLKFGANKVEQVFNLKNPKLICLLLTGIITVFGLFLSTLFPFPTQDVPAWIFLGTPAILLLFWCWLLYRFVQNKRKRSQWIMKVLHFLISLTYTFHVCIIYYIHFFTN</sequence>
<dbReference type="AlphaFoldDB" id="A0A4R6U608"/>
<keyword evidence="1" id="KW-1133">Transmembrane helix</keyword>
<organism evidence="2 3">
    <name type="scientific">Aureibacillus halotolerans</name>
    <dbReference type="NCBI Taxonomy" id="1508390"/>
    <lineage>
        <taxon>Bacteria</taxon>
        <taxon>Bacillati</taxon>
        <taxon>Bacillota</taxon>
        <taxon>Bacilli</taxon>
        <taxon>Bacillales</taxon>
        <taxon>Bacillaceae</taxon>
        <taxon>Aureibacillus</taxon>
    </lineage>
</organism>
<dbReference type="Proteomes" id="UP000295632">
    <property type="component" value="Unassembled WGS sequence"/>
</dbReference>
<feature type="transmembrane region" description="Helical" evidence="1">
    <location>
        <begin position="37"/>
        <end position="58"/>
    </location>
</feature>
<dbReference type="EMBL" id="SNYJ01000004">
    <property type="protein sequence ID" value="TDQ41196.1"/>
    <property type="molecule type" value="Genomic_DNA"/>
</dbReference>
<keyword evidence="1" id="KW-0472">Membrane</keyword>
<feature type="transmembrane region" description="Helical" evidence="1">
    <location>
        <begin position="12"/>
        <end position="31"/>
    </location>
</feature>
<gene>
    <name evidence="2" type="ORF">EV213_104194</name>
</gene>
<evidence type="ECO:0000256" key="1">
    <source>
        <dbReference type="SAM" id="Phobius"/>
    </source>
</evidence>
<feature type="transmembrane region" description="Helical" evidence="1">
    <location>
        <begin position="106"/>
        <end position="126"/>
    </location>
</feature>
<name>A0A4R6U608_9BACI</name>
<keyword evidence="3" id="KW-1185">Reference proteome</keyword>
<keyword evidence="1" id="KW-0812">Transmembrane</keyword>
<evidence type="ECO:0000313" key="3">
    <source>
        <dbReference type="Proteomes" id="UP000295632"/>
    </source>
</evidence>